<evidence type="ECO:0000313" key="3">
    <source>
        <dbReference type="Proteomes" id="UP001367508"/>
    </source>
</evidence>
<feature type="chain" id="PRO_5042884830" evidence="1">
    <location>
        <begin position="22"/>
        <end position="140"/>
    </location>
</feature>
<keyword evidence="1" id="KW-0732">Signal</keyword>
<organism evidence="2 3">
    <name type="scientific">Canavalia gladiata</name>
    <name type="common">Sword bean</name>
    <name type="synonym">Dolichos gladiatus</name>
    <dbReference type="NCBI Taxonomy" id="3824"/>
    <lineage>
        <taxon>Eukaryota</taxon>
        <taxon>Viridiplantae</taxon>
        <taxon>Streptophyta</taxon>
        <taxon>Embryophyta</taxon>
        <taxon>Tracheophyta</taxon>
        <taxon>Spermatophyta</taxon>
        <taxon>Magnoliopsida</taxon>
        <taxon>eudicotyledons</taxon>
        <taxon>Gunneridae</taxon>
        <taxon>Pentapetalae</taxon>
        <taxon>rosids</taxon>
        <taxon>fabids</taxon>
        <taxon>Fabales</taxon>
        <taxon>Fabaceae</taxon>
        <taxon>Papilionoideae</taxon>
        <taxon>50 kb inversion clade</taxon>
        <taxon>NPAAA clade</taxon>
        <taxon>indigoferoid/millettioid clade</taxon>
        <taxon>Phaseoleae</taxon>
        <taxon>Canavalia</taxon>
    </lineage>
</organism>
<dbReference type="AlphaFoldDB" id="A0AAN9KQD8"/>
<accession>A0AAN9KQD8</accession>
<name>A0AAN9KQD8_CANGL</name>
<comment type="caution">
    <text evidence="2">The sequence shown here is derived from an EMBL/GenBank/DDBJ whole genome shotgun (WGS) entry which is preliminary data.</text>
</comment>
<proteinExistence type="predicted"/>
<keyword evidence="3" id="KW-1185">Reference proteome</keyword>
<feature type="signal peptide" evidence="1">
    <location>
        <begin position="1"/>
        <end position="21"/>
    </location>
</feature>
<sequence length="140" mass="15784">MYLLVALHSSCLALMAPVVMCLVKVFVGDGDNNRVSVIAFLFLGIQHVNIHEASKRIGSPHEALYHGMIYLQQLLRKRTSSWSKTAIFLNVDRAEPCRSTPCRGPEIVQLLSRAAYKDQAHERSRKACDIARLFKNPYSI</sequence>
<dbReference type="Proteomes" id="UP001367508">
    <property type="component" value="Unassembled WGS sequence"/>
</dbReference>
<reference evidence="2 3" key="1">
    <citation type="submission" date="2024-01" db="EMBL/GenBank/DDBJ databases">
        <title>The genomes of 5 underutilized Papilionoideae crops provide insights into root nodulation and disease resistanc.</title>
        <authorList>
            <person name="Jiang F."/>
        </authorList>
    </citation>
    <scope>NUCLEOTIDE SEQUENCE [LARGE SCALE GENOMIC DNA]</scope>
    <source>
        <strain evidence="2">LVBAO_FW01</strain>
        <tissue evidence="2">Leaves</tissue>
    </source>
</reference>
<evidence type="ECO:0000256" key="1">
    <source>
        <dbReference type="SAM" id="SignalP"/>
    </source>
</evidence>
<protein>
    <submittedName>
        <fullName evidence="2">Uncharacterized protein</fullName>
    </submittedName>
</protein>
<gene>
    <name evidence="2" type="ORF">VNO77_31467</name>
</gene>
<evidence type="ECO:0000313" key="2">
    <source>
        <dbReference type="EMBL" id="KAK7321151.1"/>
    </source>
</evidence>
<dbReference type="EMBL" id="JAYMYQ010000007">
    <property type="protein sequence ID" value="KAK7321151.1"/>
    <property type="molecule type" value="Genomic_DNA"/>
</dbReference>